<feature type="chain" id="PRO_5044847800" evidence="1">
    <location>
        <begin position="22"/>
        <end position="98"/>
    </location>
</feature>
<dbReference type="Proteomes" id="UP001557470">
    <property type="component" value="Unassembled WGS sequence"/>
</dbReference>
<accession>A0ABD0YFR0</accession>
<evidence type="ECO:0000313" key="3">
    <source>
        <dbReference type="Proteomes" id="UP001557470"/>
    </source>
</evidence>
<protein>
    <submittedName>
        <fullName evidence="2">Uncharacterized protein</fullName>
    </submittedName>
</protein>
<sequence length="98" mass="10879">MSRMDVVIVLMLLSLIQPAQSGGKPAKKVKKGKQVICPSQLSAEEIAQVPANSTSNILNRLMVTYDPRIRPNFKGMFLHFTAGQRQTTFCPDFKLMVA</sequence>
<dbReference type="AlphaFoldDB" id="A0ABD0YFR0"/>
<feature type="signal peptide" evidence="1">
    <location>
        <begin position="1"/>
        <end position="21"/>
    </location>
</feature>
<comment type="caution">
    <text evidence="2">The sequence shown here is derived from an EMBL/GenBank/DDBJ whole genome shotgun (WGS) entry which is preliminary data.</text>
</comment>
<reference evidence="2 3" key="1">
    <citation type="submission" date="2024-06" db="EMBL/GenBank/DDBJ databases">
        <authorList>
            <person name="Pan Q."/>
            <person name="Wen M."/>
            <person name="Jouanno E."/>
            <person name="Zahm M."/>
            <person name="Klopp C."/>
            <person name="Cabau C."/>
            <person name="Louis A."/>
            <person name="Berthelot C."/>
            <person name="Parey E."/>
            <person name="Roest Crollius H."/>
            <person name="Montfort J."/>
            <person name="Robinson-Rechavi M."/>
            <person name="Bouchez O."/>
            <person name="Lampietro C."/>
            <person name="Lopez Roques C."/>
            <person name="Donnadieu C."/>
            <person name="Postlethwait J."/>
            <person name="Bobe J."/>
            <person name="Verreycken H."/>
            <person name="Guiguen Y."/>
        </authorList>
    </citation>
    <scope>NUCLEOTIDE SEQUENCE [LARGE SCALE GENOMIC DNA]</scope>
    <source>
        <strain evidence="2">Up_M1</strain>
        <tissue evidence="2">Testis</tissue>
    </source>
</reference>
<proteinExistence type="predicted"/>
<dbReference type="EMBL" id="JAGEUA010000001">
    <property type="protein sequence ID" value="KAL1024037.1"/>
    <property type="molecule type" value="Genomic_DNA"/>
</dbReference>
<gene>
    <name evidence="2" type="ORF">UPYG_G00050600</name>
</gene>
<keyword evidence="1" id="KW-0732">Signal</keyword>
<evidence type="ECO:0000256" key="1">
    <source>
        <dbReference type="SAM" id="SignalP"/>
    </source>
</evidence>
<evidence type="ECO:0000313" key="2">
    <source>
        <dbReference type="EMBL" id="KAL1024037.1"/>
    </source>
</evidence>
<name>A0ABD0YFR0_UMBPY</name>
<organism evidence="2 3">
    <name type="scientific">Umbra pygmaea</name>
    <name type="common">Eastern mudminnow</name>
    <dbReference type="NCBI Taxonomy" id="75934"/>
    <lineage>
        <taxon>Eukaryota</taxon>
        <taxon>Metazoa</taxon>
        <taxon>Chordata</taxon>
        <taxon>Craniata</taxon>
        <taxon>Vertebrata</taxon>
        <taxon>Euteleostomi</taxon>
        <taxon>Actinopterygii</taxon>
        <taxon>Neopterygii</taxon>
        <taxon>Teleostei</taxon>
        <taxon>Protacanthopterygii</taxon>
        <taxon>Esociformes</taxon>
        <taxon>Umbridae</taxon>
        <taxon>Umbra</taxon>
    </lineage>
</organism>
<keyword evidence="3" id="KW-1185">Reference proteome</keyword>